<feature type="chain" id="PRO_5045088568" evidence="1">
    <location>
        <begin position="25"/>
        <end position="389"/>
    </location>
</feature>
<accession>A0ABS3WIM8</accession>
<evidence type="ECO:0000313" key="2">
    <source>
        <dbReference type="EMBL" id="MBO7748155.1"/>
    </source>
</evidence>
<protein>
    <submittedName>
        <fullName evidence="2">Uncharacterized protein</fullName>
    </submittedName>
</protein>
<dbReference type="Proteomes" id="UP000670947">
    <property type="component" value="Unassembled WGS sequence"/>
</dbReference>
<dbReference type="EMBL" id="JAGGDJ010000048">
    <property type="protein sequence ID" value="MBO7748155.1"/>
    <property type="molecule type" value="Genomic_DNA"/>
</dbReference>
<proteinExistence type="predicted"/>
<feature type="signal peptide" evidence="1">
    <location>
        <begin position="1"/>
        <end position="24"/>
    </location>
</feature>
<keyword evidence="1" id="KW-0732">Signal</keyword>
<evidence type="ECO:0000256" key="1">
    <source>
        <dbReference type="SAM" id="SignalP"/>
    </source>
</evidence>
<gene>
    <name evidence="2" type="ORF">I8J29_28580</name>
</gene>
<dbReference type="RefSeq" id="WP_208850747.1">
    <property type="nucleotide sequence ID" value="NZ_JAGGDJ010000048.1"/>
</dbReference>
<name>A0ABS3WIM8_9BACL</name>
<organism evidence="2 3">
    <name type="scientific">Paenibacillus artemisiicola</name>
    <dbReference type="NCBI Taxonomy" id="1172618"/>
    <lineage>
        <taxon>Bacteria</taxon>
        <taxon>Bacillati</taxon>
        <taxon>Bacillota</taxon>
        <taxon>Bacilli</taxon>
        <taxon>Bacillales</taxon>
        <taxon>Paenibacillaceae</taxon>
        <taxon>Paenibacillus</taxon>
    </lineage>
</organism>
<sequence>MKRRSNPFVRVLLLSALCLLPAQAAAAAQAHAASSEQLLNAFDGTIRDFDAARILWAANDGSTLWLHDRLNGGDAKIYDASGTDTLVGPAKLSASGVVYNVNTRTGVWPPASTVYAWANGAAAPIGSGEDVKRVTDGGTVAVLTKHTVDLATGQAREPGYDKADSAGGTAVYTAPSGPLQTLALFRALPGGGAEQLAAPSAKVTQWFGWTLGYYGPLTDGGSILYRELVVLNNYHDMKWALRLRGADGAVTTLALNPWAKGNYYVPNDDYRLNGGWVAYTAYHKEPNSWSLYVRSPQGTEKTAFEAPAGWSFSATQLRIDELAPDGTVAFTFNGKSELYDTKTDKVVGTAGGSSAYQYREHAFAGGGDASARYGVWYRVSGGSLYAVRP</sequence>
<keyword evidence="3" id="KW-1185">Reference proteome</keyword>
<reference evidence="2 3" key="1">
    <citation type="submission" date="2021-03" db="EMBL/GenBank/DDBJ databases">
        <title>Paenibacillus artemisicola MWE-103 whole genome sequence.</title>
        <authorList>
            <person name="Ham Y.J."/>
        </authorList>
    </citation>
    <scope>NUCLEOTIDE SEQUENCE [LARGE SCALE GENOMIC DNA]</scope>
    <source>
        <strain evidence="2 3">MWE-103</strain>
    </source>
</reference>
<comment type="caution">
    <text evidence="2">The sequence shown here is derived from an EMBL/GenBank/DDBJ whole genome shotgun (WGS) entry which is preliminary data.</text>
</comment>
<evidence type="ECO:0000313" key="3">
    <source>
        <dbReference type="Proteomes" id="UP000670947"/>
    </source>
</evidence>